<dbReference type="AlphaFoldDB" id="A0A542E4H5"/>
<evidence type="ECO:0000313" key="7">
    <source>
        <dbReference type="EMBL" id="TQJ10215.1"/>
    </source>
</evidence>
<dbReference type="InterPro" id="IPR012340">
    <property type="entry name" value="NA-bd_OB-fold"/>
</dbReference>
<evidence type="ECO:0000259" key="6">
    <source>
        <dbReference type="Pfam" id="PF01957"/>
    </source>
</evidence>
<reference evidence="7 8" key="1">
    <citation type="submission" date="2019-06" db="EMBL/GenBank/DDBJ databases">
        <title>Sequencing the genomes of 1000 actinobacteria strains.</title>
        <authorList>
            <person name="Klenk H.-P."/>
        </authorList>
    </citation>
    <scope>NUCLEOTIDE SEQUENCE [LARGE SCALE GENOMIC DNA]</scope>
    <source>
        <strain evidence="7 8">DSM 18607</strain>
    </source>
</reference>
<dbReference type="GO" id="GO:0006508">
    <property type="term" value="P:proteolysis"/>
    <property type="evidence" value="ECO:0007669"/>
    <property type="project" value="UniProtKB-KW"/>
</dbReference>
<keyword evidence="7" id="KW-0645">Protease</keyword>
<dbReference type="Proteomes" id="UP000317893">
    <property type="component" value="Unassembled WGS sequence"/>
</dbReference>
<keyword evidence="2 5" id="KW-0812">Transmembrane</keyword>
<gene>
    <name evidence="7" type="ORF">FB458_3334</name>
</gene>
<keyword evidence="8" id="KW-1185">Reference proteome</keyword>
<organism evidence="7 8">
    <name type="scientific">Lapillicoccus jejuensis</name>
    <dbReference type="NCBI Taxonomy" id="402171"/>
    <lineage>
        <taxon>Bacteria</taxon>
        <taxon>Bacillati</taxon>
        <taxon>Actinomycetota</taxon>
        <taxon>Actinomycetes</taxon>
        <taxon>Micrococcales</taxon>
        <taxon>Intrasporangiaceae</taxon>
        <taxon>Lapillicoccus</taxon>
    </lineage>
</organism>
<keyword evidence="4 5" id="KW-0472">Membrane</keyword>
<name>A0A542E4H5_9MICO</name>
<dbReference type="EMBL" id="VFMN01000001">
    <property type="protein sequence ID" value="TQJ10215.1"/>
    <property type="molecule type" value="Genomic_DNA"/>
</dbReference>
<dbReference type="PANTHER" id="PTHR33507:SF3">
    <property type="entry name" value="INNER MEMBRANE PROTEIN YBBJ"/>
    <property type="match status" value="1"/>
</dbReference>
<protein>
    <submittedName>
        <fullName evidence="7">Membrane protein implicated in regulation of membrane protease activity</fullName>
    </submittedName>
</protein>
<dbReference type="RefSeq" id="WP_246061291.1">
    <property type="nucleotide sequence ID" value="NZ_BAAAPR010000022.1"/>
</dbReference>
<dbReference type="InterPro" id="IPR002810">
    <property type="entry name" value="NfeD-like_C"/>
</dbReference>
<evidence type="ECO:0000256" key="2">
    <source>
        <dbReference type="ARBA" id="ARBA00022692"/>
    </source>
</evidence>
<dbReference type="Gene3D" id="2.40.50.140">
    <property type="entry name" value="Nucleic acid-binding proteins"/>
    <property type="match status" value="1"/>
</dbReference>
<comment type="subcellular location">
    <subcellularLocation>
        <location evidence="1">Membrane</location>
        <topology evidence="1">Multi-pass membrane protein</topology>
    </subcellularLocation>
</comment>
<keyword evidence="3 5" id="KW-1133">Transmembrane helix</keyword>
<evidence type="ECO:0000256" key="5">
    <source>
        <dbReference type="SAM" id="Phobius"/>
    </source>
</evidence>
<feature type="domain" description="NfeD-like C-terminal" evidence="6">
    <location>
        <begin position="86"/>
        <end position="142"/>
    </location>
</feature>
<dbReference type="InterPro" id="IPR052165">
    <property type="entry name" value="Membrane_assoc_protease"/>
</dbReference>
<evidence type="ECO:0000256" key="4">
    <source>
        <dbReference type="ARBA" id="ARBA00023136"/>
    </source>
</evidence>
<sequence length="158" mass="15910">MGDGNGWLVWVGVALALGAVEAATVDLVFIMLAGGALGGAVASAFGAGFAIQVVVAVVVSGMLLGVVRPLAKKRLTTAPHAPMGVKGYAGRPATVIEEVTDHSGRVSIGGETWTARVLDHQVARPGDQVTVLRIEGATAVVETAPASPQDEVLPPPGT</sequence>
<proteinExistence type="predicted"/>
<evidence type="ECO:0000313" key="8">
    <source>
        <dbReference type="Proteomes" id="UP000317893"/>
    </source>
</evidence>
<feature type="transmembrane region" description="Helical" evidence="5">
    <location>
        <begin position="46"/>
        <end position="67"/>
    </location>
</feature>
<dbReference type="GO" id="GO:0005886">
    <property type="term" value="C:plasma membrane"/>
    <property type="evidence" value="ECO:0007669"/>
    <property type="project" value="TreeGrafter"/>
</dbReference>
<evidence type="ECO:0000256" key="1">
    <source>
        <dbReference type="ARBA" id="ARBA00004141"/>
    </source>
</evidence>
<evidence type="ECO:0000256" key="3">
    <source>
        <dbReference type="ARBA" id="ARBA00022989"/>
    </source>
</evidence>
<keyword evidence="7" id="KW-0378">Hydrolase</keyword>
<dbReference type="Pfam" id="PF01957">
    <property type="entry name" value="NfeD"/>
    <property type="match status" value="1"/>
</dbReference>
<dbReference type="PANTHER" id="PTHR33507">
    <property type="entry name" value="INNER MEMBRANE PROTEIN YBBJ"/>
    <property type="match status" value="1"/>
</dbReference>
<accession>A0A542E4H5</accession>
<dbReference type="SUPFAM" id="SSF141322">
    <property type="entry name" value="NfeD domain-like"/>
    <property type="match status" value="1"/>
</dbReference>
<comment type="caution">
    <text evidence="7">The sequence shown here is derived from an EMBL/GenBank/DDBJ whole genome shotgun (WGS) entry which is preliminary data.</text>
</comment>
<dbReference type="GO" id="GO:0008233">
    <property type="term" value="F:peptidase activity"/>
    <property type="evidence" value="ECO:0007669"/>
    <property type="project" value="UniProtKB-KW"/>
</dbReference>